<keyword evidence="5" id="KW-1185">Reference proteome</keyword>
<feature type="domain" description="SLH" evidence="3">
    <location>
        <begin position="178"/>
        <end position="241"/>
    </location>
</feature>
<dbReference type="RefSeq" id="WP_226393789.1">
    <property type="nucleotide sequence ID" value="NZ_JADCKB010000048.1"/>
</dbReference>
<evidence type="ECO:0000256" key="1">
    <source>
        <dbReference type="ARBA" id="ARBA00022737"/>
    </source>
</evidence>
<evidence type="ECO:0000313" key="5">
    <source>
        <dbReference type="Proteomes" id="UP000806542"/>
    </source>
</evidence>
<dbReference type="AlphaFoldDB" id="A0A9D5RA90"/>
<keyword evidence="2" id="KW-0732">Signal</keyword>
<comment type="caution">
    <text evidence="4">The sequence shown here is derived from an EMBL/GenBank/DDBJ whole genome shotgun (WGS) entry which is preliminary data.</text>
</comment>
<gene>
    <name evidence="4" type="ORF">INF28_12435</name>
</gene>
<dbReference type="EMBL" id="JADCKB010000048">
    <property type="protein sequence ID" value="MBE5041259.1"/>
    <property type="molecule type" value="Genomic_DNA"/>
</dbReference>
<dbReference type="InterPro" id="IPR001119">
    <property type="entry name" value="SLH_dom"/>
</dbReference>
<dbReference type="Proteomes" id="UP000806542">
    <property type="component" value="Unassembled WGS sequence"/>
</dbReference>
<protein>
    <submittedName>
        <fullName evidence="4">S-layer homology domain-containing protein</fullName>
    </submittedName>
</protein>
<reference evidence="4" key="1">
    <citation type="submission" date="2020-10" db="EMBL/GenBank/DDBJ databases">
        <title>ChiBAC.</title>
        <authorList>
            <person name="Zenner C."/>
            <person name="Hitch T.C.A."/>
            <person name="Clavel T."/>
        </authorList>
    </citation>
    <scope>NUCLEOTIDE SEQUENCE</scope>
    <source>
        <strain evidence="4">DSM 107454</strain>
    </source>
</reference>
<dbReference type="Pfam" id="PF00395">
    <property type="entry name" value="SLH"/>
    <property type="match status" value="1"/>
</dbReference>
<feature type="signal peptide" evidence="2">
    <location>
        <begin position="1"/>
        <end position="21"/>
    </location>
</feature>
<feature type="non-terminal residue" evidence="4">
    <location>
        <position position="688"/>
    </location>
</feature>
<sequence>MKRIISIVCICVMMLTVAVHAAGEETGAGAGRIEAEDMQLDGYYVVQEKNASGGKYIKLKTREQREQVWGSAEFTFEGETGVYNIDIVYPDYYSGSSTRKLYINGEQKSIWSGKITYGASVWGSSTEYEPGIIRTKTVKEVVLQTGDKIRIESKTDYGEYGELDYVEVYQGDREENGQEKVEFTDIEGLEEEEAILALAEAGIVQGNGEEKFYPEERCTIDTALVMLVRMMGYKEESEDEWAQGSREKAKQKGWVTEEELARGEETITEAEIGEIFSRVPEIQKVGGKVGDREEGLSRREAASVFYEVKKSLDTLLPDVNGTPSYPLDELGYIKNWLYTGMVATEVYEGGNDANTALSEAQNRPMTVTVPDNETFSVELENGMEFRPYPMGKTGMLNEVTRGGDPDLMYVEGYLCADLVVEKDMQVNAKLQMARGYNEVYLNGSKVTSMLYQWTRNTSVSFVMNLKAGKNRIFVRLNGLQGNIITTTAGIQILDHTEEIRVEPPALEKESIEAFGAEDWSFDLTLEDGKLKAASPPPAGASILAGSEEYVWPKYSSQFDFAEEMNGEKPLDIIVRAKTEDNEISRTLKLVQNYEIKRTNYESLEEHQKHYRQTLIEEGGRDWDYIQLMLLKLSENMELTTEDNDKIMDALTSMDMLGDCAEFTMVHAQRLMLLYSDKVEERVRDKLKE</sequence>
<dbReference type="CDD" id="cd02795">
    <property type="entry name" value="CBM6-CBM35-CBM36_like"/>
    <property type="match status" value="1"/>
</dbReference>
<name>A0A9D5RA90_9FIRM</name>
<organism evidence="4 5">
    <name type="scientific">Ructibacterium gallinarum</name>
    <dbReference type="NCBI Taxonomy" id="2779355"/>
    <lineage>
        <taxon>Bacteria</taxon>
        <taxon>Bacillati</taxon>
        <taxon>Bacillota</taxon>
        <taxon>Clostridia</taxon>
        <taxon>Eubacteriales</taxon>
        <taxon>Oscillospiraceae</taxon>
        <taxon>Ructibacterium</taxon>
    </lineage>
</organism>
<proteinExistence type="predicted"/>
<evidence type="ECO:0000259" key="3">
    <source>
        <dbReference type="PROSITE" id="PS51272"/>
    </source>
</evidence>
<evidence type="ECO:0000313" key="4">
    <source>
        <dbReference type="EMBL" id="MBE5041259.1"/>
    </source>
</evidence>
<feature type="chain" id="PRO_5039570062" evidence="2">
    <location>
        <begin position="22"/>
        <end position="688"/>
    </location>
</feature>
<accession>A0A9D5RA90</accession>
<dbReference type="PROSITE" id="PS51272">
    <property type="entry name" value="SLH"/>
    <property type="match status" value="1"/>
</dbReference>
<keyword evidence="1" id="KW-0677">Repeat</keyword>
<evidence type="ECO:0000256" key="2">
    <source>
        <dbReference type="SAM" id="SignalP"/>
    </source>
</evidence>
<dbReference type="Gene3D" id="2.60.120.260">
    <property type="entry name" value="Galactose-binding domain-like"/>
    <property type="match status" value="1"/>
</dbReference>